<reference evidence="5 6" key="1">
    <citation type="submission" date="2018-01" db="EMBL/GenBank/DDBJ databases">
        <title>Harnessing the power of phylogenomics to disentangle the directionality and signatures of interkingdom host jumping in the parasitic fungal genus Tolypocladium.</title>
        <authorList>
            <person name="Quandt C.A."/>
            <person name="Patterson W."/>
            <person name="Spatafora J.W."/>
        </authorList>
    </citation>
    <scope>NUCLEOTIDE SEQUENCE [LARGE SCALE GENOMIC DNA]</scope>
    <source>
        <strain evidence="5 6">NRBC 100945</strain>
    </source>
</reference>
<feature type="compositionally biased region" description="Basic and acidic residues" evidence="3">
    <location>
        <begin position="357"/>
        <end position="366"/>
    </location>
</feature>
<dbReference type="InterPro" id="IPR001781">
    <property type="entry name" value="Znf_LIM"/>
</dbReference>
<dbReference type="AlphaFoldDB" id="A0A2S4L8N4"/>
<feature type="domain" description="LIM zinc-binding" evidence="4">
    <location>
        <begin position="47"/>
        <end position="82"/>
    </location>
</feature>
<comment type="caution">
    <text evidence="5">The sequence shown here is derived from an EMBL/GenBank/DDBJ whole genome shotgun (WGS) entry which is preliminary data.</text>
</comment>
<keyword evidence="6" id="KW-1185">Reference proteome</keyword>
<feature type="region of interest" description="Disordered" evidence="3">
    <location>
        <begin position="276"/>
        <end position="366"/>
    </location>
</feature>
<sequence length="366" mass="40282">MKTSNNANVFTCTFCYNISAGPPHVLGRSARLACAACYSALLDLSICWVCGEMIFRGDECVSFGWCFWHRACYGCLLCGSRMICAGAPLRALFEDVVGLDGGDARGREVMKPPLCALCMVEVEIDALSEEAVVQKGLKRVEAVDGGVTRKRWAMKDGQRTQPKHARQSSTGTRPQDATPETEGDGTASDSFNTDNPWLYTMWVDMNDPINGLSFKPSPLKPVPLFMQPRTVGPLAHLRYQPSHSSDISATSTVRHSRHMSHVLPTRRELAHMSPEIGRGHHRDTDPITWIRRQRSSTVKEEPLRKPSSRLRASNRHSEPMSPASLTAGDAGQATRRDSRGSSEWYLGGIEGQELGIEEPRAGRATG</sequence>
<evidence type="ECO:0000256" key="1">
    <source>
        <dbReference type="ARBA" id="ARBA00022723"/>
    </source>
</evidence>
<feature type="non-terminal residue" evidence="5">
    <location>
        <position position="366"/>
    </location>
</feature>
<dbReference type="Proteomes" id="UP000237481">
    <property type="component" value="Unassembled WGS sequence"/>
</dbReference>
<name>A0A2S4L8N4_9HYPO</name>
<dbReference type="PROSITE" id="PS00478">
    <property type="entry name" value="LIM_DOMAIN_1"/>
    <property type="match status" value="1"/>
</dbReference>
<evidence type="ECO:0000313" key="5">
    <source>
        <dbReference type="EMBL" id="POR38751.1"/>
    </source>
</evidence>
<dbReference type="EMBL" id="PKSG01000106">
    <property type="protein sequence ID" value="POR38751.1"/>
    <property type="molecule type" value="Genomic_DNA"/>
</dbReference>
<organism evidence="5 6">
    <name type="scientific">Tolypocladium paradoxum</name>
    <dbReference type="NCBI Taxonomy" id="94208"/>
    <lineage>
        <taxon>Eukaryota</taxon>
        <taxon>Fungi</taxon>
        <taxon>Dikarya</taxon>
        <taxon>Ascomycota</taxon>
        <taxon>Pezizomycotina</taxon>
        <taxon>Sordariomycetes</taxon>
        <taxon>Hypocreomycetidae</taxon>
        <taxon>Hypocreales</taxon>
        <taxon>Ophiocordycipitaceae</taxon>
        <taxon>Tolypocladium</taxon>
    </lineage>
</organism>
<evidence type="ECO:0000313" key="6">
    <source>
        <dbReference type="Proteomes" id="UP000237481"/>
    </source>
</evidence>
<keyword evidence="2" id="KW-0862">Zinc</keyword>
<dbReference type="STRING" id="94208.A0A2S4L8N4"/>
<dbReference type="GO" id="GO:0030695">
    <property type="term" value="F:GTPase regulator activity"/>
    <property type="evidence" value="ECO:0007669"/>
    <property type="project" value="UniProtKB-ARBA"/>
</dbReference>
<feature type="region of interest" description="Disordered" evidence="3">
    <location>
        <begin position="150"/>
        <end position="192"/>
    </location>
</feature>
<dbReference type="GO" id="GO:0046872">
    <property type="term" value="F:metal ion binding"/>
    <property type="evidence" value="ECO:0007669"/>
    <property type="project" value="UniProtKB-KW"/>
</dbReference>
<evidence type="ECO:0000259" key="4">
    <source>
        <dbReference type="PROSITE" id="PS00478"/>
    </source>
</evidence>
<keyword evidence="1" id="KW-0479">Metal-binding</keyword>
<proteinExistence type="predicted"/>
<dbReference type="OrthoDB" id="8062037at2759"/>
<accession>A0A2S4L8N4</accession>
<protein>
    <recommendedName>
        <fullName evidence="4">LIM zinc-binding domain-containing protein</fullName>
    </recommendedName>
</protein>
<evidence type="ECO:0000256" key="2">
    <source>
        <dbReference type="ARBA" id="ARBA00022833"/>
    </source>
</evidence>
<evidence type="ECO:0000256" key="3">
    <source>
        <dbReference type="SAM" id="MobiDB-lite"/>
    </source>
</evidence>
<gene>
    <name evidence="5" type="ORF">TPAR_01060</name>
</gene>